<evidence type="ECO:0000259" key="4">
    <source>
        <dbReference type="Pfam" id="PF24516"/>
    </source>
</evidence>
<dbReference type="SUPFAM" id="SSF50978">
    <property type="entry name" value="WD40 repeat-like"/>
    <property type="match status" value="1"/>
</dbReference>
<dbReference type="InterPro" id="IPR055404">
    <property type="entry name" value="ARM_KNTC1_2nd"/>
</dbReference>
<evidence type="ECO:0000313" key="6">
    <source>
        <dbReference type="Proteomes" id="UP001652642"/>
    </source>
</evidence>
<protein>
    <submittedName>
        <fullName evidence="7">Kinetochore-associated protein 1 isoform X1</fullName>
    </submittedName>
</protein>
<dbReference type="RefSeq" id="XP_072839542.1">
    <property type="nucleotide sequence ID" value="XM_072983441.1"/>
</dbReference>
<dbReference type="Proteomes" id="UP001652642">
    <property type="component" value="Chromosome 14"/>
</dbReference>
<evidence type="ECO:0000259" key="5">
    <source>
        <dbReference type="Pfam" id="PF24520"/>
    </source>
</evidence>
<feature type="domain" description="KNTC1 N-terminal" evidence="2">
    <location>
        <begin position="18"/>
        <end position="392"/>
    </location>
</feature>
<dbReference type="InterPro" id="IPR052802">
    <property type="entry name" value="KNTC1"/>
</dbReference>
<dbReference type="PANTHER" id="PTHR15688">
    <property type="entry name" value="KINETOCHORE-ASSOCIATED PROTEIN 1"/>
    <property type="match status" value="1"/>
</dbReference>
<reference evidence="7" key="1">
    <citation type="submission" date="2025-08" db="UniProtKB">
        <authorList>
            <consortium name="RefSeq"/>
        </authorList>
    </citation>
    <scope>IDENTIFICATION</scope>
</reference>
<dbReference type="InterPro" id="IPR055405">
    <property type="entry name" value="ARM_KNTC1_3rd"/>
</dbReference>
<dbReference type="Pfam" id="PF24515">
    <property type="entry name" value="ARM_KNTC1_3rd"/>
    <property type="match status" value="1"/>
</dbReference>
<dbReference type="PANTHER" id="PTHR15688:SF1">
    <property type="entry name" value="KINETOCHORE-ASSOCIATED PROTEIN 1"/>
    <property type="match status" value="1"/>
</dbReference>
<dbReference type="InterPro" id="IPR036322">
    <property type="entry name" value="WD40_repeat_dom_sf"/>
</dbReference>
<dbReference type="InterPro" id="IPR055402">
    <property type="entry name" value="KNTC1_N"/>
</dbReference>
<evidence type="ECO:0000313" key="7">
    <source>
        <dbReference type="RefSeq" id="XP_072839542.1"/>
    </source>
</evidence>
<sequence length="2220" mass="250115">MWDDVELLASDDTGSGRLSIQSRQESGRALYQINTLVKITSSERVSSNPELYACNSSDGCVLVADRTVVVLDNICQSLQMFVQFETEVDVVSLCQEGNFLVAGERSGKLHLIHVSSKQTLLTNMLAQKSSNGRMYLNLILEKHRSDSGTYHAFVVTNNGFFCILHLPLAKTQEAIGKMDVQTAKKLQGQIETCFISTEDYHTRGCLTAVAQYTANKISLIIGGAGNEVITVWEVDPDKKLISIQNVVDSSMIKAAKKLQVVDSLLFVLDNENVLSSWDIYSLIMTWDCPSFLIEDFLLTSESDVSANAGQRIANLKLVALTTPEGDKQMKSIMVFSLPAMHQLYFLEVANVSSLVQSGINTDTIYFLEGMCGNTQMPCDVLISFLVMRCLTEALPENRLSRLLHKQKFTEAENFAVQFGLDVELVHKVKMTCLLGRLVSESAEDDPQSAWPEFVAQAKETLNKIKDDPFVVEYCIKTPWPTYEITQEMLSYAQSRLLKRNDTAVASFSARDPVSLTEVLKAHARLITFYGAFGPEKFSGSAWLEFLNNKNTFRDVLLQLKEGSLSSAQYLWLRHEADFRSGFTATTMESLLNAIPATVSLKDLCRWLREVVLPFLRQVVPHGQSKIAKWLEQRARDLELTDKANWPENGLEMAEVFFSCKERSEIGPVASWHLLPSKENNCTEIRSLRELVTALQGLVDLYRKFNCKLALCDFEKETANRIAFRMFDKVLAAELIPVTLEKYIGPYMHQHNLQKDEILLQYVKDLLQRHSVRSTSVLDTTWEAKAIAVLSCVSDVELVFEGVLAIMQSAVVPWSPEVEHLVQRYLNMDHAKVKLLQEGYRLMEMKKVLRNYGIRDTNLLNDKHMILRLVKYILKQDTSSSVDDALKMVNAFMLPAAEVYLWRIANLIDKEKVEDVLDLLKALPPSEAVEVAERALIWGREELERGAGAGEEEQKMQLYLKKGLGEIVKFLLRQPEEDVVKKEVYKAELKLFKTLAVLQENFGICLSPKNYGNPSVRSQLLEENIETYENTGDAGRIQKEETSLETQRRSKGGLTRSNLWRLASLLDRTKHEMGVELARRALDTGKVDEALKICRDFYENDHNEQTGQLLFSTCQKLCHTLGSDPLMVIPQELNLPAEIHKIACQAATLCSPDLTLGTLELCKYTSFALELSRKCQIEEDYGFISKATSTAADKDPYTEWVFDDFFVEDGAVLDPPAVLPLIYEIASSMVPVTEHKQHPLDSVSLPYCPLKQGMSLCFSCQNPISVLLNNVQECSQHELASGLIILTLSSLFQHMITNNMDIALGQKLHDQKTQEDARGFLLTMVQSSPLLIKGIVTALLHKVFNSSLVDHNLALGYCTLLPKEAVFQNLWDIINKTAQNYSKILAVSLVGAQLARLYEDVKEKEAFEELIVDAEWGFQLAKLGISFQNLFRTPPVRKKELLKNLVQHPDVGTHLVLKYCSTYQLDTDAALQLWIETRLWNASTSHVEREASGKTSKPPDTHAAIVTKAVEAIPLLNSATGLVTSLSAMLHKLDPYDYETIESLLAIIEKAGAGTTGLPLNRALMLIKHLKSYKRLSPPGDLELQYLFEQAIPLSPAAQTRLPFHLIFFRPSHCFWKIIPSELSEESFPELLLISKLMKFPLDPLYVSAANHLFQKKLKPKILKSANSRGLPGDDKDSGKTVQTIQSYLASIANPEWATALALNIAQELPAGPIKVQALKICLDLAKKWLKNTTGEGESREKAQVHLKKLQVQHQRSATEAVLTTHRLDSEDHLKLIGKPAKLIVLLYQHSSIAERLHRPTGRDDPDIHAAAKEIAEINDLDMKKIWEMLLEKWLCPNVLPTDKTPEHFGNLQEDEDFKRVIYLLQLQPLDHSLRILYEYTVSTTSPVGVNQLTFAHRSRALKCLLYLGDSSAVESLFKKPIEKVKYFLKCLIYLTVFETLNIPYTYESFRSAPKEGMIKGLWKNHNHEPLAVRLVAELSLEYQLHDPVLWNGLLQKLIYFKMIHPLRRVLVAISGVHSLWQVPNFSRAWQSVILAPFLSAVHPLNSSQQEACYESFKLLLTCPVLADLDLIRIAKQYAELGLSALALGCLLLIPQPEKKNQQIRGFLASCHPEVVFREVEQQMSLGEGAGFASQIRRLILDYILNETFEAFPAAKYSFLLKFEEMDPDKVKGLVKKLVHKGRIDDAASLITESLKRSGNPLPPEKSPSEVVKMYFNGELA</sequence>
<proteinExistence type="predicted"/>
<organism evidence="6 7">
    <name type="scientific">Pogona vitticeps</name>
    <name type="common">central bearded dragon</name>
    <dbReference type="NCBI Taxonomy" id="103695"/>
    <lineage>
        <taxon>Eukaryota</taxon>
        <taxon>Metazoa</taxon>
        <taxon>Chordata</taxon>
        <taxon>Craniata</taxon>
        <taxon>Vertebrata</taxon>
        <taxon>Euteleostomi</taxon>
        <taxon>Lepidosauria</taxon>
        <taxon>Squamata</taxon>
        <taxon>Bifurcata</taxon>
        <taxon>Unidentata</taxon>
        <taxon>Episquamata</taxon>
        <taxon>Toxicofera</taxon>
        <taxon>Iguania</taxon>
        <taxon>Acrodonta</taxon>
        <taxon>Agamidae</taxon>
        <taxon>Amphibolurinae</taxon>
        <taxon>Pogona</taxon>
    </lineage>
</organism>
<feature type="domain" description="KNTC1 second ARM-repeats" evidence="4">
    <location>
        <begin position="756"/>
        <end position="922"/>
    </location>
</feature>
<name>A0ABM5F2C1_9SAUR</name>
<dbReference type="Pfam" id="PF24516">
    <property type="entry name" value="ARM_KNTC1_2nd"/>
    <property type="match status" value="1"/>
</dbReference>
<feature type="domain" description="RZZ complex subunit KNTC1/ROD C-terminal" evidence="1">
    <location>
        <begin position="1591"/>
        <end position="2140"/>
    </location>
</feature>
<evidence type="ECO:0000259" key="2">
    <source>
        <dbReference type="Pfam" id="PF24506"/>
    </source>
</evidence>
<dbReference type="Pfam" id="PF24520">
    <property type="entry name" value="ARM_KNTC1_1st"/>
    <property type="match status" value="1"/>
</dbReference>
<dbReference type="GeneID" id="110083848"/>
<evidence type="ECO:0000259" key="3">
    <source>
        <dbReference type="Pfam" id="PF24515"/>
    </source>
</evidence>
<gene>
    <name evidence="7" type="primary">KNTC1</name>
</gene>
<feature type="domain" description="KNTC1 first ARM-repeats" evidence="5">
    <location>
        <begin position="401"/>
        <end position="650"/>
    </location>
</feature>
<dbReference type="Pfam" id="PF10493">
    <property type="entry name" value="Rod_C"/>
    <property type="match status" value="1"/>
</dbReference>
<dbReference type="InterPro" id="IPR019527">
    <property type="entry name" value="RZZ-complex_KNTC1/ROD_C"/>
</dbReference>
<accession>A0ABM5F2C1</accession>
<dbReference type="InterPro" id="IPR055403">
    <property type="entry name" value="ARM_KNTC1_1st"/>
</dbReference>
<dbReference type="Pfam" id="PF24506">
    <property type="entry name" value="KNTC1_N"/>
    <property type="match status" value="1"/>
</dbReference>
<keyword evidence="6" id="KW-1185">Reference proteome</keyword>
<evidence type="ECO:0000259" key="1">
    <source>
        <dbReference type="Pfam" id="PF10493"/>
    </source>
</evidence>
<feature type="domain" description="KNTC1 third ARM-repeats" evidence="3">
    <location>
        <begin position="1333"/>
        <end position="1544"/>
    </location>
</feature>